<dbReference type="GO" id="GO:0005739">
    <property type="term" value="C:mitochondrion"/>
    <property type="evidence" value="ECO:0007669"/>
    <property type="project" value="TreeGrafter"/>
</dbReference>
<dbReference type="GO" id="GO:0005829">
    <property type="term" value="C:cytosol"/>
    <property type="evidence" value="ECO:0007669"/>
    <property type="project" value="TreeGrafter"/>
</dbReference>
<evidence type="ECO:0000313" key="11">
    <source>
        <dbReference type="EMBL" id="KAG7196100.1"/>
    </source>
</evidence>
<dbReference type="PANTHER" id="PTHR43690:SF18">
    <property type="entry name" value="INSULIN-DEGRADING ENZYME-RELATED"/>
    <property type="match status" value="1"/>
</dbReference>
<dbReference type="GO" id="GO:0046872">
    <property type="term" value="F:metal ion binding"/>
    <property type="evidence" value="ECO:0007669"/>
    <property type="project" value="UniProtKB-KW"/>
</dbReference>
<evidence type="ECO:0000313" key="12">
    <source>
        <dbReference type="Proteomes" id="UP000790833"/>
    </source>
</evidence>
<dbReference type="InterPro" id="IPR011249">
    <property type="entry name" value="Metalloenz_LuxS/M16"/>
</dbReference>
<comment type="similarity">
    <text evidence="1">Belongs to the peptidase M16 family.</text>
</comment>
<evidence type="ECO:0000256" key="1">
    <source>
        <dbReference type="ARBA" id="ARBA00007261"/>
    </source>
</evidence>
<evidence type="ECO:0000256" key="2">
    <source>
        <dbReference type="ARBA" id="ARBA00022670"/>
    </source>
</evidence>
<evidence type="ECO:0000256" key="5">
    <source>
        <dbReference type="ARBA" id="ARBA00022833"/>
    </source>
</evidence>
<keyword evidence="3" id="KW-0479">Metal-binding</keyword>
<dbReference type="InterPro" id="IPR007863">
    <property type="entry name" value="Peptidase_M16_C"/>
</dbReference>
<evidence type="ECO:0000259" key="9">
    <source>
        <dbReference type="Pfam" id="PF16187"/>
    </source>
</evidence>
<organism evidence="11 12">
    <name type="scientific">Scheffersomyces spartinae</name>
    <dbReference type="NCBI Taxonomy" id="45513"/>
    <lineage>
        <taxon>Eukaryota</taxon>
        <taxon>Fungi</taxon>
        <taxon>Dikarya</taxon>
        <taxon>Ascomycota</taxon>
        <taxon>Saccharomycotina</taxon>
        <taxon>Pichiomycetes</taxon>
        <taxon>Debaryomycetaceae</taxon>
        <taxon>Scheffersomyces</taxon>
    </lineage>
</organism>
<evidence type="ECO:0000256" key="6">
    <source>
        <dbReference type="ARBA" id="ARBA00023049"/>
    </source>
</evidence>
<dbReference type="Pfam" id="PF16187">
    <property type="entry name" value="Peptidase_M16_M"/>
    <property type="match status" value="1"/>
</dbReference>
<dbReference type="Pfam" id="PF00675">
    <property type="entry name" value="Peptidase_M16"/>
    <property type="match status" value="1"/>
</dbReference>
<evidence type="ECO:0000259" key="10">
    <source>
        <dbReference type="Pfam" id="PF22456"/>
    </source>
</evidence>
<dbReference type="InterPro" id="IPR050626">
    <property type="entry name" value="Peptidase_M16"/>
</dbReference>
<name>A0A9P7VE09_9ASCO</name>
<evidence type="ECO:0000259" key="8">
    <source>
        <dbReference type="Pfam" id="PF05193"/>
    </source>
</evidence>
<dbReference type="SUPFAM" id="SSF63411">
    <property type="entry name" value="LuxS/MPP-like metallohydrolase"/>
    <property type="match status" value="4"/>
</dbReference>
<dbReference type="OrthoDB" id="952271at2759"/>
<protein>
    <submittedName>
        <fullName evidence="11">Insulinase (Peptidase M16)</fullName>
    </submittedName>
</protein>
<dbReference type="EMBL" id="JAHMUF010000001">
    <property type="protein sequence ID" value="KAG7196100.1"/>
    <property type="molecule type" value="Genomic_DNA"/>
</dbReference>
<dbReference type="Gene3D" id="3.30.830.10">
    <property type="entry name" value="Metalloenzyme, LuxS/M16 peptidase-like"/>
    <property type="match status" value="4"/>
</dbReference>
<dbReference type="GO" id="GO:0043171">
    <property type="term" value="P:peptide catabolic process"/>
    <property type="evidence" value="ECO:0007669"/>
    <property type="project" value="TreeGrafter"/>
</dbReference>
<dbReference type="GO" id="GO:0004222">
    <property type="term" value="F:metalloendopeptidase activity"/>
    <property type="evidence" value="ECO:0007669"/>
    <property type="project" value="TreeGrafter"/>
</dbReference>
<accession>A0A9P7VE09</accession>
<gene>
    <name evidence="11" type="primary">IDE1</name>
    <name evidence="11" type="ORF">KQ657_000112</name>
</gene>
<dbReference type="Pfam" id="PF22456">
    <property type="entry name" value="PqqF-like_C_4"/>
    <property type="match status" value="1"/>
</dbReference>
<evidence type="ECO:0000259" key="7">
    <source>
        <dbReference type="Pfam" id="PF00675"/>
    </source>
</evidence>
<keyword evidence="2" id="KW-0645">Protease</keyword>
<dbReference type="Proteomes" id="UP000790833">
    <property type="component" value="Unassembled WGS sequence"/>
</dbReference>
<dbReference type="AlphaFoldDB" id="A0A9P7VE09"/>
<evidence type="ECO:0000256" key="3">
    <source>
        <dbReference type="ARBA" id="ARBA00022723"/>
    </source>
</evidence>
<dbReference type="InterPro" id="IPR011765">
    <property type="entry name" value="Pept_M16_N"/>
</dbReference>
<dbReference type="InterPro" id="IPR032632">
    <property type="entry name" value="Peptidase_M16_M"/>
</dbReference>
<evidence type="ECO:0000256" key="4">
    <source>
        <dbReference type="ARBA" id="ARBA00022801"/>
    </source>
</evidence>
<feature type="domain" description="Coenzyme PQQ synthesis protein F-like C-terminal lobe" evidence="10">
    <location>
        <begin position="792"/>
        <end position="892"/>
    </location>
</feature>
<dbReference type="GeneID" id="66113486"/>
<keyword evidence="4" id="KW-0378">Hydrolase</keyword>
<keyword evidence="12" id="KW-1185">Reference proteome</keyword>
<dbReference type="RefSeq" id="XP_043051645.1">
    <property type="nucleotide sequence ID" value="XM_043190968.1"/>
</dbReference>
<keyword evidence="6" id="KW-0482">Metalloprotease</keyword>
<sequence length="1061" mass="122801">MTSAAAYLVLASENSINKPVLDDRQYRYIKLNKNGLKVLLINDPATDKAAAALDVHVGSFADKEYDIHGLAHFCEHLLFMGTEKYPKENEYSSYLAHHLGHSNAFTASEHTNYFFELSSDHLEGALDRFSQFFISPLFSPSCKEREIKAVDSENKKNLQSDVWRLYQLDKLLSNKKHPYNSFLTGNYETLHEIPLSEGRNVRDVLLDFYELHYLANLMSLVILGTQDLDTLTKWAVEKFEDIPNKDFPAPNYNGEALFTKDQLSKLIQAKPIMDTHKLEVVFLIPDDQDKYWDSKPSRYLSHLLGHESEGSLLYFLKNKLNWVNGLSAGNMKVCQGTSLFYAEFEMTPQGLNNWQQILVHLFEYLKLVCTETDPQQWLFAELANMSEINFKFRQKQAASKTVSLLAKSLWKFGDLVPSNHILDETILREFDADKIREYASYFTADNFRAVLTSQTLEDLDSKERWYGTEYSYKDLPSELVTKIRGVEVNDNFHLPIPNEFIPENFEVKKRKVDTPTRHPFVIEDNNKFQIWFKQDDQFEVPKGTIELFFHLPPSNNDPVSWLYTILYCQLIEDSLDNIHYYASIVGLGFLLRPWRDGFVLKVHGYNDKLPLLLYKVIDKMIEEFTPKKDRFELIKFKVSQALKNSGFEVPYAQIGNHFLTLVNDKTYTSPEKIEALESEVTFDGLVEFASKKLYSQGMFTEGLILGNFGIDDARNISGVVSKKLERFDKIASTSEEIESLIKLQTHTLPEGEIVRFEEFLPDENNINSCIEYYYQIDSTLLNNDKLKILDDLLATIIHEPCFNQLRTKEQLGYVVFSGVRSTRTTLGFRILIQSERETDYLEYRIEEFLTVIFNRYVNEVMTDDDFHKFKQALKDKKLTKLKNLSEEFGRFWNGITDGYLDFESRWRHVDLLLTITRTDFVDFYNNVILKSNKPKLIVHLKLHKPPKVTELKQVQSSIHNFVFRRGLEYNDVELNKIIDESLSDHSELSVKVAKQLGDESLSDDILSTLKSELVTPVPVKYPQGKLVASHWDFKATYAKGGIPKAIAPLSSFYYLESDAHL</sequence>
<proteinExistence type="inferred from homology"/>
<dbReference type="InterPro" id="IPR054734">
    <property type="entry name" value="PqqF-like_C_4"/>
</dbReference>
<keyword evidence="5" id="KW-0862">Zinc</keyword>
<dbReference type="PANTHER" id="PTHR43690">
    <property type="entry name" value="NARDILYSIN"/>
    <property type="match status" value="1"/>
</dbReference>
<feature type="domain" description="Peptidase M16 C-terminal" evidence="8">
    <location>
        <begin position="202"/>
        <end position="383"/>
    </location>
</feature>
<dbReference type="GO" id="GO:0051603">
    <property type="term" value="P:proteolysis involved in protein catabolic process"/>
    <property type="evidence" value="ECO:0007669"/>
    <property type="project" value="TreeGrafter"/>
</dbReference>
<dbReference type="FunFam" id="3.30.830.10:FF:000005">
    <property type="entry name" value="nardilysin isoform X1"/>
    <property type="match status" value="1"/>
</dbReference>
<feature type="domain" description="Peptidase M16 middle/third" evidence="9">
    <location>
        <begin position="390"/>
        <end position="675"/>
    </location>
</feature>
<feature type="domain" description="Peptidase M16 N-terminal" evidence="7">
    <location>
        <begin position="37"/>
        <end position="173"/>
    </location>
</feature>
<dbReference type="FunFam" id="3.30.830.10:FF:000004">
    <property type="entry name" value="Putative insulin-degrading enzyme"/>
    <property type="match status" value="1"/>
</dbReference>
<reference evidence="11" key="1">
    <citation type="submission" date="2021-03" db="EMBL/GenBank/DDBJ databases">
        <authorList>
            <person name="Palmer J.M."/>
        </authorList>
    </citation>
    <scope>NUCLEOTIDE SEQUENCE</scope>
    <source>
        <strain evidence="11">ARV_011</strain>
    </source>
</reference>
<comment type="caution">
    <text evidence="11">The sequence shown here is derived from an EMBL/GenBank/DDBJ whole genome shotgun (WGS) entry which is preliminary data.</text>
</comment>
<dbReference type="Pfam" id="PF05193">
    <property type="entry name" value="Peptidase_M16_C"/>
    <property type="match status" value="1"/>
</dbReference>